<dbReference type="Proteomes" id="UP001202180">
    <property type="component" value="Unassembled WGS sequence"/>
</dbReference>
<dbReference type="EMBL" id="JALPRF010000001">
    <property type="protein sequence ID" value="MCK8491138.1"/>
    <property type="molecule type" value="Genomic_DNA"/>
</dbReference>
<reference evidence="2 3" key="1">
    <citation type="submission" date="2022-04" db="EMBL/GenBank/DDBJ databases">
        <title>Spirosoma sp. strain RP8 genome sequencing and assembly.</title>
        <authorList>
            <person name="Jung Y."/>
        </authorList>
    </citation>
    <scope>NUCLEOTIDE SEQUENCE [LARGE SCALE GENOMIC DNA]</scope>
    <source>
        <strain evidence="2 3">RP8</strain>
    </source>
</reference>
<keyword evidence="1" id="KW-0812">Transmembrane</keyword>
<gene>
    <name evidence="2" type="ORF">M0L20_04695</name>
</gene>
<dbReference type="RefSeq" id="WP_248475921.1">
    <property type="nucleotide sequence ID" value="NZ_JALPRF010000001.1"/>
</dbReference>
<accession>A0ABT0HHL3</accession>
<keyword evidence="1" id="KW-1133">Transmembrane helix</keyword>
<keyword evidence="3" id="KW-1185">Reference proteome</keyword>
<comment type="caution">
    <text evidence="2">The sequence shown here is derived from an EMBL/GenBank/DDBJ whole genome shotgun (WGS) entry which is preliminary data.</text>
</comment>
<protein>
    <submittedName>
        <fullName evidence="2">Uncharacterized protein</fullName>
    </submittedName>
</protein>
<evidence type="ECO:0000313" key="2">
    <source>
        <dbReference type="EMBL" id="MCK8491138.1"/>
    </source>
</evidence>
<evidence type="ECO:0000256" key="1">
    <source>
        <dbReference type="SAM" id="Phobius"/>
    </source>
</evidence>
<name>A0ABT0HHL3_9BACT</name>
<feature type="transmembrane region" description="Helical" evidence="1">
    <location>
        <begin position="6"/>
        <end position="22"/>
    </location>
</feature>
<sequence>MAALHIGWMVLNVGLAISLYLVSFRNFRVFSQRFGMIPSGLVLVLIASMCQSPARKPSELPSSTFKRVIPAFAQPTDWSDSYDIPLVTYPTLRLTQQVYLMHHTQPDSVQITSMTSLTRFVLGLQWSPANTYVDIHPDLTMNYEASGLLEWKLLGLTVYRQHKYFAGKVALKSVETR</sequence>
<organism evidence="2 3">
    <name type="scientific">Spirosoma liriopis</name>
    <dbReference type="NCBI Taxonomy" id="2937440"/>
    <lineage>
        <taxon>Bacteria</taxon>
        <taxon>Pseudomonadati</taxon>
        <taxon>Bacteroidota</taxon>
        <taxon>Cytophagia</taxon>
        <taxon>Cytophagales</taxon>
        <taxon>Cytophagaceae</taxon>
        <taxon>Spirosoma</taxon>
    </lineage>
</organism>
<keyword evidence="1" id="KW-0472">Membrane</keyword>
<evidence type="ECO:0000313" key="3">
    <source>
        <dbReference type="Proteomes" id="UP001202180"/>
    </source>
</evidence>
<proteinExistence type="predicted"/>